<dbReference type="PROSITE" id="PS00330">
    <property type="entry name" value="HEMOLYSIN_CALCIUM"/>
    <property type="match status" value="3"/>
</dbReference>
<name>A0A238L7V2_9RHOB</name>
<proteinExistence type="predicted"/>
<accession>A0A238L7V2</accession>
<evidence type="ECO:0000313" key="3">
    <source>
        <dbReference type="EMBL" id="SMX50921.1"/>
    </source>
</evidence>
<sequence length="543" mass="54443">MVDTVVSTNRSTPVTITAGDDYLLLQGVSHYSTSGNTVTLTAPSAARSNFYIYGSLFSLQSDALDVDDSTALAGLIVVGATGSVTGPSNFRGMDIGVSDTSVSNLGEISGSVGIDVGFGTDDVRIYNAGTIFQSVGTSILAAIRSNGDNLSVINHGLVFGRQAIAIDDGVVINSGTLLGDVTGLEASGTGTDTVTVVNSGLIQSDQDAIRGGLIPLTVRNTGEILGDIVASADTATIHNMGTIQGEILLSVVADVLTNGGVIDGDIRVGAGVDLVVNGGTIFGDVFLGGSADRYEGNGGATMGTVLGETGNDTLAGGEVSDTLDGGTDHDMIVGRGGDDDLRGSSGNDFILGGAGNDSIQGGTENDTLNGNAGDDTILGDAGNDILVGQDGSDFVDGGANDDVLNGQDGEDILEGGSGNDILRGGNGDDALAGGEGLDLLSGGAGADNFVFRALAETVVGANRDQILDFEQGADLIVVAGLSPGVFEFRGTLPFAPSGNPELRLFESATGSTIVQFDADGNGTVDAEIRVANVIGLTATDFVL</sequence>
<dbReference type="EMBL" id="FXYF01000037">
    <property type="protein sequence ID" value="SMX50921.1"/>
    <property type="molecule type" value="Genomic_DNA"/>
</dbReference>
<dbReference type="Proteomes" id="UP000207598">
    <property type="component" value="Unassembled WGS sequence"/>
</dbReference>
<dbReference type="PANTHER" id="PTHR38340">
    <property type="entry name" value="S-LAYER PROTEIN"/>
    <property type="match status" value="1"/>
</dbReference>
<dbReference type="PANTHER" id="PTHR38340:SF1">
    <property type="entry name" value="S-LAYER PROTEIN"/>
    <property type="match status" value="1"/>
</dbReference>
<gene>
    <name evidence="3" type="primary">hlyA_16</name>
    <name evidence="3" type="ORF">MAA8898_05128</name>
</gene>
<dbReference type="RefSeq" id="WP_094023820.1">
    <property type="nucleotide sequence ID" value="NZ_FXYF01000037.1"/>
</dbReference>
<dbReference type="InterPro" id="IPR001343">
    <property type="entry name" value="Hemolysn_Ca-bd"/>
</dbReference>
<keyword evidence="4" id="KW-1185">Reference proteome</keyword>
<evidence type="ECO:0000313" key="4">
    <source>
        <dbReference type="Proteomes" id="UP000207598"/>
    </source>
</evidence>
<evidence type="ECO:0000256" key="1">
    <source>
        <dbReference type="ARBA" id="ARBA00004613"/>
    </source>
</evidence>
<dbReference type="PRINTS" id="PR00313">
    <property type="entry name" value="CABNDNGRPT"/>
</dbReference>
<comment type="subcellular location">
    <subcellularLocation>
        <location evidence="1">Secreted</location>
    </subcellularLocation>
</comment>
<dbReference type="SUPFAM" id="SSF51120">
    <property type="entry name" value="beta-Roll"/>
    <property type="match status" value="2"/>
</dbReference>
<dbReference type="GO" id="GO:0005509">
    <property type="term" value="F:calcium ion binding"/>
    <property type="evidence" value="ECO:0007669"/>
    <property type="project" value="InterPro"/>
</dbReference>
<dbReference type="InterPro" id="IPR011049">
    <property type="entry name" value="Serralysin-like_metalloprot_C"/>
</dbReference>
<protein>
    <submittedName>
        <fullName evidence="3">Hemolysin, plasmid</fullName>
    </submittedName>
</protein>
<dbReference type="InterPro" id="IPR018511">
    <property type="entry name" value="Hemolysin-typ_Ca-bd_CS"/>
</dbReference>
<dbReference type="OrthoDB" id="7762442at2"/>
<dbReference type="GO" id="GO:0005576">
    <property type="term" value="C:extracellular region"/>
    <property type="evidence" value="ECO:0007669"/>
    <property type="project" value="UniProtKB-SubCell"/>
</dbReference>
<dbReference type="Pfam" id="PF00353">
    <property type="entry name" value="HemolysinCabind"/>
    <property type="match status" value="4"/>
</dbReference>
<organism evidence="3 4">
    <name type="scientific">Maliponia aquimaris</name>
    <dbReference type="NCBI Taxonomy" id="1673631"/>
    <lineage>
        <taxon>Bacteria</taxon>
        <taxon>Pseudomonadati</taxon>
        <taxon>Pseudomonadota</taxon>
        <taxon>Alphaproteobacteria</taxon>
        <taxon>Rhodobacterales</taxon>
        <taxon>Paracoccaceae</taxon>
        <taxon>Maliponia</taxon>
    </lineage>
</organism>
<dbReference type="AlphaFoldDB" id="A0A238L7V2"/>
<keyword evidence="2" id="KW-0964">Secreted</keyword>
<dbReference type="InterPro" id="IPR050557">
    <property type="entry name" value="RTX_toxin/Mannuronan_C5-epim"/>
</dbReference>
<evidence type="ECO:0000256" key="2">
    <source>
        <dbReference type="ARBA" id="ARBA00022525"/>
    </source>
</evidence>
<reference evidence="3 4" key="1">
    <citation type="submission" date="2017-05" db="EMBL/GenBank/DDBJ databases">
        <authorList>
            <person name="Song R."/>
            <person name="Chenine A.L."/>
            <person name="Ruprecht R.M."/>
        </authorList>
    </citation>
    <scope>NUCLEOTIDE SEQUENCE [LARGE SCALE GENOMIC DNA]</scope>
    <source>
        <strain evidence="3 4">CECT 8898</strain>
    </source>
</reference>
<dbReference type="Gene3D" id="2.150.10.10">
    <property type="entry name" value="Serralysin-like metalloprotease, C-terminal"/>
    <property type="match status" value="2"/>
</dbReference>